<keyword evidence="1" id="KW-0472">Membrane</keyword>
<sequence>MLKFLYMENFKYHILCDSVSAFKQTNGSVVYGSLSYSTDRRVFQLGSDSDIEGKLLARFTIHTTTVPFIWNNTTYYDCRGAEMDGLMSQIYNTSVFMLTFAFPLLIQTFSYFSIGRKLLKDKVINKFNRESFLSPVLSLSRFHMVKKIIRMLIAVVIVFSITTKVSECCLEFLESLLVVNKTHETYQPNQSFEKHREIKLALRKNSGHERDRAKIIRMLIAVVIVFISELISKMLSGISGITSCGQQNPRNISTESVIRETQRKLLSSFEAKQQNETFMEQIVIKINL</sequence>
<gene>
    <name evidence="2" type="ORF">ONB1V03_LOCUS4789</name>
</gene>
<evidence type="ECO:0000313" key="2">
    <source>
        <dbReference type="EMBL" id="CAD7644644.1"/>
    </source>
</evidence>
<keyword evidence="3" id="KW-1185">Reference proteome</keyword>
<protein>
    <submittedName>
        <fullName evidence="2">Uncharacterized protein</fullName>
    </submittedName>
</protein>
<dbReference type="Gene3D" id="1.20.1070.10">
    <property type="entry name" value="Rhodopsin 7-helix transmembrane proteins"/>
    <property type="match status" value="1"/>
</dbReference>
<name>A0A7R9LN15_9ACAR</name>
<dbReference type="AlphaFoldDB" id="A0A7R9LN15"/>
<dbReference type="SUPFAM" id="SSF81321">
    <property type="entry name" value="Family A G protein-coupled receptor-like"/>
    <property type="match status" value="1"/>
</dbReference>
<keyword evidence="1" id="KW-0812">Transmembrane</keyword>
<evidence type="ECO:0000313" key="3">
    <source>
        <dbReference type="Proteomes" id="UP000728032"/>
    </source>
</evidence>
<dbReference type="Proteomes" id="UP000728032">
    <property type="component" value="Unassembled WGS sequence"/>
</dbReference>
<proteinExistence type="predicted"/>
<accession>A0A7R9LN15</accession>
<dbReference type="CDD" id="cd00637">
    <property type="entry name" value="7tm_classA_rhodopsin-like"/>
    <property type="match status" value="1"/>
</dbReference>
<organism evidence="2">
    <name type="scientific">Oppiella nova</name>
    <dbReference type="NCBI Taxonomy" id="334625"/>
    <lineage>
        <taxon>Eukaryota</taxon>
        <taxon>Metazoa</taxon>
        <taxon>Ecdysozoa</taxon>
        <taxon>Arthropoda</taxon>
        <taxon>Chelicerata</taxon>
        <taxon>Arachnida</taxon>
        <taxon>Acari</taxon>
        <taxon>Acariformes</taxon>
        <taxon>Sarcoptiformes</taxon>
        <taxon>Oribatida</taxon>
        <taxon>Brachypylina</taxon>
        <taxon>Oppioidea</taxon>
        <taxon>Oppiidae</taxon>
        <taxon>Oppiella</taxon>
    </lineage>
</organism>
<feature type="transmembrane region" description="Helical" evidence="1">
    <location>
        <begin position="215"/>
        <end position="232"/>
    </location>
</feature>
<feature type="transmembrane region" description="Helical" evidence="1">
    <location>
        <begin position="90"/>
        <end position="112"/>
    </location>
</feature>
<evidence type="ECO:0000256" key="1">
    <source>
        <dbReference type="SAM" id="Phobius"/>
    </source>
</evidence>
<dbReference type="EMBL" id="OC916577">
    <property type="protein sequence ID" value="CAD7644644.1"/>
    <property type="molecule type" value="Genomic_DNA"/>
</dbReference>
<reference evidence="2" key="1">
    <citation type="submission" date="2020-11" db="EMBL/GenBank/DDBJ databases">
        <authorList>
            <person name="Tran Van P."/>
        </authorList>
    </citation>
    <scope>NUCLEOTIDE SEQUENCE</scope>
</reference>
<dbReference type="EMBL" id="CAJPVJ010001752">
    <property type="protein sequence ID" value="CAG2165244.1"/>
    <property type="molecule type" value="Genomic_DNA"/>
</dbReference>
<dbReference type="OrthoDB" id="10037617at2759"/>
<keyword evidence="1" id="KW-1133">Transmembrane helix</keyword>